<dbReference type="VEuPathDB" id="TriTrypDB:TCDM_08181"/>
<organism evidence="2 3">
    <name type="scientific">Trypanosoma cruzi</name>
    <dbReference type="NCBI Taxonomy" id="5693"/>
    <lineage>
        <taxon>Eukaryota</taxon>
        <taxon>Discoba</taxon>
        <taxon>Euglenozoa</taxon>
        <taxon>Kinetoplastea</taxon>
        <taxon>Metakinetoplastina</taxon>
        <taxon>Trypanosomatida</taxon>
        <taxon>Trypanosomatidae</taxon>
        <taxon>Trypanosoma</taxon>
        <taxon>Schizotrypanum</taxon>
    </lineage>
</organism>
<dbReference type="AlphaFoldDB" id="A0A2V2V7L8"/>
<name>A0A2V2V7L8_TRYCR</name>
<dbReference type="EMBL" id="PRFA01000045">
    <property type="protein sequence ID" value="PWU91078.1"/>
    <property type="molecule type" value="Genomic_DNA"/>
</dbReference>
<dbReference type="Proteomes" id="UP000246121">
    <property type="component" value="Unassembled WGS sequence"/>
</dbReference>
<dbReference type="GO" id="GO:0016874">
    <property type="term" value="F:ligase activity"/>
    <property type="evidence" value="ECO:0007669"/>
    <property type="project" value="UniProtKB-KW"/>
</dbReference>
<dbReference type="VEuPathDB" id="TriTrypDB:TcCLB.508971.50"/>
<sequence length="475" mass="52846">MCRTVLKNMEEAAGNPEKLLWWCRCRLLCSQLLPSSDREEVFSGPLSDFFRSVWRTERLFSTILEEAEFDDNPGGDCEESSCGAVPSAAMLVGTIADVVHAWHFALRGCAAISGLLAIRYVQNPLDSVNCVVPQHRKFQEGSHCCLAEDWQYRLLTEYHSTHLALFTPTSSTGHASALPAMVAQLTDILRLQPHYCPVLLMRSLALTGENTNISIALNHGLVRAVVAVMRTYMDEQQVSDAGYEQQHIRRRTGEERTIVYGWTYEAVRILRCCFVVLERLATVSTHEYINPIVFLLTPNEEDGYELCQDICRRILHRDGHPVLLAAAFRFFSACIHHNVRDVVPALLQRGVLQTILEIGENPTILRRYNERTGGVPLSSAPVGSAGTEPRGATGPQTTSGSSSPDGRICETYAWLVSEEDATQRASVTTGRDANTIIPVDPSAYYEQAIPMLDICSVLQAFAVHNRRTHNFTGHS</sequence>
<reference evidence="2 3" key="1">
    <citation type="journal article" date="2018" name="Microb. Genom.">
        <title>Expanding an expanded genome: long-read sequencing of Trypanosoma cruzi.</title>
        <authorList>
            <person name="Berna L."/>
            <person name="Rodriguez M."/>
            <person name="Chiribao M.L."/>
            <person name="Parodi-Talice A."/>
            <person name="Pita S."/>
            <person name="Rijo G."/>
            <person name="Alvarez-Valin F."/>
            <person name="Robello C."/>
        </authorList>
    </citation>
    <scope>NUCLEOTIDE SEQUENCE [LARGE SCALE GENOMIC DNA]</scope>
    <source>
        <strain evidence="2 3">Dm28c</strain>
    </source>
</reference>
<feature type="region of interest" description="Disordered" evidence="1">
    <location>
        <begin position="375"/>
        <end position="406"/>
    </location>
</feature>
<dbReference type="VEuPathDB" id="TriTrypDB:Tc_MARK_8325"/>
<dbReference type="VEuPathDB" id="TriTrypDB:BCY84_12670"/>
<dbReference type="VEuPathDB" id="TriTrypDB:TcBrA4_0000690"/>
<dbReference type="VEuPathDB" id="TriTrypDB:ECC02_000983"/>
<dbReference type="VEuPathDB" id="TriTrypDB:C3747_15g411"/>
<proteinExistence type="predicted"/>
<gene>
    <name evidence="2" type="ORF">C4B63_45g234</name>
</gene>
<evidence type="ECO:0000313" key="3">
    <source>
        <dbReference type="Proteomes" id="UP000246121"/>
    </source>
</evidence>
<dbReference type="VEuPathDB" id="TriTrypDB:TCSYLVIO_009791"/>
<protein>
    <submittedName>
        <fullName evidence="2">Putative ubiquitin-protein ligase-like</fullName>
    </submittedName>
</protein>
<evidence type="ECO:0000256" key="1">
    <source>
        <dbReference type="SAM" id="MobiDB-lite"/>
    </source>
</evidence>
<dbReference type="VEuPathDB" id="TriTrypDB:TcCL_NonESM07369"/>
<comment type="caution">
    <text evidence="2">The sequence shown here is derived from an EMBL/GenBank/DDBJ whole genome shotgun (WGS) entry which is preliminary data.</text>
</comment>
<accession>A0A2V2V7L8</accession>
<dbReference type="VEuPathDB" id="TriTrypDB:C4B63_45g234"/>
<feature type="compositionally biased region" description="Low complexity" evidence="1">
    <location>
        <begin position="391"/>
        <end position="406"/>
    </location>
</feature>
<dbReference type="VEuPathDB" id="TriTrypDB:TcG_06193"/>
<evidence type="ECO:0000313" key="2">
    <source>
        <dbReference type="EMBL" id="PWU91078.1"/>
    </source>
</evidence>
<keyword evidence="2" id="KW-0436">Ligase</keyword>